<keyword evidence="3" id="KW-0175">Coiled coil</keyword>
<dbReference type="InterPro" id="IPR003035">
    <property type="entry name" value="RWP-RK_dom"/>
</dbReference>
<dbReference type="Proteomes" id="UP001160483">
    <property type="component" value="Unassembled WGS sequence"/>
</dbReference>
<evidence type="ECO:0000313" key="10">
    <source>
        <dbReference type="EMBL" id="CAH0517523.1"/>
    </source>
</evidence>
<feature type="compositionally biased region" description="Low complexity" evidence="7">
    <location>
        <begin position="511"/>
        <end position="526"/>
    </location>
</feature>
<name>A0AAU9KX13_9STRA</name>
<comment type="function">
    <text evidence="1">Putative transcription factor.</text>
</comment>
<gene>
    <name evidence="10" type="ORF">PBS001_LOCUS4131</name>
    <name evidence="9" type="ORF">PBS003_LOCUS3745</name>
</gene>
<evidence type="ECO:0000313" key="11">
    <source>
        <dbReference type="Proteomes" id="UP001158986"/>
    </source>
</evidence>
<evidence type="ECO:0000256" key="6">
    <source>
        <dbReference type="ARBA" id="ARBA00023242"/>
    </source>
</evidence>
<evidence type="ECO:0000256" key="4">
    <source>
        <dbReference type="ARBA" id="ARBA00023125"/>
    </source>
</evidence>
<dbReference type="Proteomes" id="UP001158986">
    <property type="component" value="Unassembled WGS sequence"/>
</dbReference>
<feature type="domain" description="RWP-RK" evidence="8">
    <location>
        <begin position="253"/>
        <end position="338"/>
    </location>
</feature>
<reference evidence="9 11" key="1">
    <citation type="submission" date="2021-11" db="EMBL/GenBank/DDBJ databases">
        <authorList>
            <person name="Islam A."/>
            <person name="Islam S."/>
            <person name="Flora M.S."/>
            <person name="Rahman M."/>
            <person name="Ziaur R.M."/>
            <person name="Epstein J.H."/>
            <person name="Hassan M."/>
            <person name="Klassen M."/>
            <person name="Woodard K."/>
            <person name="Webb A."/>
            <person name="Webby R.J."/>
            <person name="El Zowalaty M.E."/>
        </authorList>
    </citation>
    <scope>NUCLEOTIDE SEQUENCE</scope>
    <source>
        <strain evidence="10">Pbs1</strain>
        <strain evidence="9">Pbs3</strain>
    </source>
</reference>
<evidence type="ECO:0000256" key="5">
    <source>
        <dbReference type="ARBA" id="ARBA00023163"/>
    </source>
</evidence>
<dbReference type="InterPro" id="IPR044607">
    <property type="entry name" value="RKD-like"/>
</dbReference>
<evidence type="ECO:0000256" key="7">
    <source>
        <dbReference type="SAM" id="MobiDB-lite"/>
    </source>
</evidence>
<dbReference type="EMBL" id="CAKLCB010000244">
    <property type="protein sequence ID" value="CAH0517523.1"/>
    <property type="molecule type" value="Genomic_DNA"/>
</dbReference>
<feature type="region of interest" description="Disordered" evidence="7">
    <location>
        <begin position="508"/>
        <end position="532"/>
    </location>
</feature>
<keyword evidence="4" id="KW-0238">DNA-binding</keyword>
<accession>A0AAU9KX13</accession>
<dbReference type="PANTHER" id="PTHR46373:SF2">
    <property type="entry name" value="RWP-RK DOMAIN-CONTAINING PROTEIN"/>
    <property type="match status" value="1"/>
</dbReference>
<keyword evidence="2" id="KW-0805">Transcription regulation</keyword>
<evidence type="ECO:0000313" key="12">
    <source>
        <dbReference type="Proteomes" id="UP001160483"/>
    </source>
</evidence>
<keyword evidence="5" id="KW-0804">Transcription</keyword>
<evidence type="ECO:0000256" key="3">
    <source>
        <dbReference type="ARBA" id="ARBA00023054"/>
    </source>
</evidence>
<comment type="caution">
    <text evidence="9">The sequence shown here is derived from an EMBL/GenBank/DDBJ whole genome shotgun (WGS) entry which is preliminary data.</text>
</comment>
<dbReference type="Pfam" id="PF02042">
    <property type="entry name" value="RWP-RK"/>
    <property type="match status" value="1"/>
</dbReference>
<keyword evidence="11" id="KW-1185">Reference proteome</keyword>
<organism evidence="9 12">
    <name type="scientific">Peronospora belbahrii</name>
    <dbReference type="NCBI Taxonomy" id="622444"/>
    <lineage>
        <taxon>Eukaryota</taxon>
        <taxon>Sar</taxon>
        <taxon>Stramenopiles</taxon>
        <taxon>Oomycota</taxon>
        <taxon>Peronosporomycetes</taxon>
        <taxon>Peronosporales</taxon>
        <taxon>Peronosporaceae</taxon>
        <taxon>Peronospora</taxon>
    </lineage>
</organism>
<evidence type="ECO:0000259" key="8">
    <source>
        <dbReference type="PROSITE" id="PS51519"/>
    </source>
</evidence>
<keyword evidence="6" id="KW-0539">Nucleus</keyword>
<protein>
    <recommendedName>
        <fullName evidence="8">RWP-RK domain-containing protein</fullName>
    </recommendedName>
</protein>
<proteinExistence type="predicted"/>
<evidence type="ECO:0000256" key="2">
    <source>
        <dbReference type="ARBA" id="ARBA00023015"/>
    </source>
</evidence>
<evidence type="ECO:0000256" key="1">
    <source>
        <dbReference type="ARBA" id="ARBA00004049"/>
    </source>
</evidence>
<dbReference type="GO" id="GO:0003677">
    <property type="term" value="F:DNA binding"/>
    <property type="evidence" value="ECO:0007669"/>
    <property type="project" value="UniProtKB-KW"/>
</dbReference>
<dbReference type="AlphaFoldDB" id="A0AAU9KX13"/>
<dbReference type="PANTHER" id="PTHR46373">
    <property type="entry name" value="PROTEIN RKD4"/>
    <property type="match status" value="1"/>
</dbReference>
<evidence type="ECO:0000313" key="9">
    <source>
        <dbReference type="EMBL" id="CAH0476984.1"/>
    </source>
</evidence>
<sequence>MVLQMEQQRAPELALACMDDCKPVACVNVSATSELGLTWPDPSLETIKTKLTTPRDFNLQLETYPNVIQTNKPTIDELSQLVWGSYVPKMKCNSMLSVSPPFMKELQYDSRFQSDGWVHEAPQNMYELSAHPPNIMGPFTGETSPVTPYMTVQAQQHFQAQQHQRHLYQQQDHGLSLHMSTIHGSSVSSLYMPGSPLTNSSHQMMVQHPFHNFQVSPGLVTTITPAVNLSDIMSLGDLNMFLAPSGNPIDLIKQHIMPPRLLAGVINVKDLTLNELRPHFNKPMTVVAKELGVCITLMKKICRRNGLVRWPHRRIRSLVNRITSLQVLESKADGAERKRFQGQITGLREELSAVIQNPNEKSRKAQISIHKIPANADQSVSQAIKQEYAVAETVFDMVGITDNGDDAKRWMRKMTNVAMKADSKEEFDVTGRALIQKPTRGAETCTKKRKPSLNLHIYQPPSIKIPRHDELPSMYRLRSHSVPERKLRGGQRSGWGRDTADSTSFLCARPSTTTHRSGRRGSISSILNDILE</sequence>
<dbReference type="EMBL" id="CAKKTJ010000165">
    <property type="protein sequence ID" value="CAH0476984.1"/>
    <property type="molecule type" value="Genomic_DNA"/>
</dbReference>
<dbReference type="GO" id="GO:0003700">
    <property type="term" value="F:DNA-binding transcription factor activity"/>
    <property type="evidence" value="ECO:0007669"/>
    <property type="project" value="InterPro"/>
</dbReference>
<dbReference type="PROSITE" id="PS51519">
    <property type="entry name" value="RWP_RK"/>
    <property type="match status" value="1"/>
</dbReference>